<organism evidence="3 4">
    <name type="scientific">Haemaphysalis longicornis</name>
    <name type="common">Bush tick</name>
    <dbReference type="NCBI Taxonomy" id="44386"/>
    <lineage>
        <taxon>Eukaryota</taxon>
        <taxon>Metazoa</taxon>
        <taxon>Ecdysozoa</taxon>
        <taxon>Arthropoda</taxon>
        <taxon>Chelicerata</taxon>
        <taxon>Arachnida</taxon>
        <taxon>Acari</taxon>
        <taxon>Parasitiformes</taxon>
        <taxon>Ixodida</taxon>
        <taxon>Ixodoidea</taxon>
        <taxon>Ixodidae</taxon>
        <taxon>Haemaphysalinae</taxon>
        <taxon>Haemaphysalis</taxon>
    </lineage>
</organism>
<feature type="chain" id="PRO_5039885481" description="Ig-like domain-containing protein" evidence="1">
    <location>
        <begin position="18"/>
        <end position="131"/>
    </location>
</feature>
<evidence type="ECO:0000259" key="2">
    <source>
        <dbReference type="PROSITE" id="PS50835"/>
    </source>
</evidence>
<dbReference type="InterPro" id="IPR007110">
    <property type="entry name" value="Ig-like_dom"/>
</dbReference>
<dbReference type="PANTHER" id="PTHR23278">
    <property type="entry name" value="SIDESTEP PROTEIN"/>
    <property type="match status" value="1"/>
</dbReference>
<accession>A0A9J6FGC5</accession>
<feature type="signal peptide" evidence="1">
    <location>
        <begin position="1"/>
        <end position="17"/>
    </location>
</feature>
<dbReference type="EMBL" id="JABSTR010000001">
    <property type="protein sequence ID" value="KAH9362021.1"/>
    <property type="molecule type" value="Genomic_DNA"/>
</dbReference>
<dbReference type="PANTHER" id="PTHR23278:SF19">
    <property type="entry name" value="OBSCURIN"/>
    <property type="match status" value="1"/>
</dbReference>
<dbReference type="CDD" id="cd00096">
    <property type="entry name" value="Ig"/>
    <property type="match status" value="1"/>
</dbReference>
<dbReference type="Proteomes" id="UP000821853">
    <property type="component" value="Chromosome 1"/>
</dbReference>
<dbReference type="InterPro" id="IPR003599">
    <property type="entry name" value="Ig_sub"/>
</dbReference>
<proteinExistence type="predicted"/>
<dbReference type="InterPro" id="IPR013783">
    <property type="entry name" value="Ig-like_fold"/>
</dbReference>
<dbReference type="SUPFAM" id="SSF48726">
    <property type="entry name" value="Immunoglobulin"/>
    <property type="match status" value="1"/>
</dbReference>
<feature type="domain" description="Ig-like" evidence="2">
    <location>
        <begin position="1"/>
        <end position="118"/>
    </location>
</feature>
<reference evidence="3 4" key="1">
    <citation type="journal article" date="2020" name="Cell">
        <title>Large-Scale Comparative Analyses of Tick Genomes Elucidate Their Genetic Diversity and Vector Capacities.</title>
        <authorList>
            <consortium name="Tick Genome and Microbiome Consortium (TIGMIC)"/>
            <person name="Jia N."/>
            <person name="Wang J."/>
            <person name="Shi W."/>
            <person name="Du L."/>
            <person name="Sun Y."/>
            <person name="Zhan W."/>
            <person name="Jiang J.F."/>
            <person name="Wang Q."/>
            <person name="Zhang B."/>
            <person name="Ji P."/>
            <person name="Bell-Sakyi L."/>
            <person name="Cui X.M."/>
            <person name="Yuan T.T."/>
            <person name="Jiang B.G."/>
            <person name="Yang W.F."/>
            <person name="Lam T.T."/>
            <person name="Chang Q.C."/>
            <person name="Ding S.J."/>
            <person name="Wang X.J."/>
            <person name="Zhu J.G."/>
            <person name="Ruan X.D."/>
            <person name="Zhao L."/>
            <person name="Wei J.T."/>
            <person name="Ye R.Z."/>
            <person name="Que T.C."/>
            <person name="Du C.H."/>
            <person name="Zhou Y.H."/>
            <person name="Cheng J.X."/>
            <person name="Dai P.F."/>
            <person name="Guo W.B."/>
            <person name="Han X.H."/>
            <person name="Huang E.J."/>
            <person name="Li L.F."/>
            <person name="Wei W."/>
            <person name="Gao Y.C."/>
            <person name="Liu J.Z."/>
            <person name="Shao H.Z."/>
            <person name="Wang X."/>
            <person name="Wang C.C."/>
            <person name="Yang T.C."/>
            <person name="Huo Q.B."/>
            <person name="Li W."/>
            <person name="Chen H.Y."/>
            <person name="Chen S.E."/>
            <person name="Zhou L.G."/>
            <person name="Ni X.B."/>
            <person name="Tian J.H."/>
            <person name="Sheng Y."/>
            <person name="Liu T."/>
            <person name="Pan Y.S."/>
            <person name="Xia L.Y."/>
            <person name="Li J."/>
            <person name="Zhao F."/>
            <person name="Cao W.C."/>
        </authorList>
    </citation>
    <scope>NUCLEOTIDE SEQUENCE [LARGE SCALE GENOMIC DNA]</scope>
    <source>
        <strain evidence="3">HaeL-2018</strain>
    </source>
</reference>
<name>A0A9J6FGC5_HAELO</name>
<dbReference type="SMART" id="SM00409">
    <property type="entry name" value="IG"/>
    <property type="match status" value="1"/>
</dbReference>
<sequence length="131" mass="14253">MARNVAVSVLLTSSASAELPCDLGPRSEPAVRAWWHRSGSPEAPLYTLDALPGQRGAGGLVQARHSLADALRGRAHFSAVRRPALLSISALRYEDHGLYVCNVEFKYGTRRSYEVELDIIGPCARLLISPQ</sequence>
<keyword evidence="1" id="KW-0732">Signal</keyword>
<dbReference type="AlphaFoldDB" id="A0A9J6FGC5"/>
<keyword evidence="4" id="KW-1185">Reference proteome</keyword>
<dbReference type="VEuPathDB" id="VectorBase:HLOH_061282"/>
<protein>
    <recommendedName>
        <fullName evidence="2">Ig-like domain-containing protein</fullName>
    </recommendedName>
</protein>
<comment type="caution">
    <text evidence="3">The sequence shown here is derived from an EMBL/GenBank/DDBJ whole genome shotgun (WGS) entry which is preliminary data.</text>
</comment>
<gene>
    <name evidence="3" type="ORF">HPB48_014960</name>
</gene>
<dbReference type="PROSITE" id="PS50835">
    <property type="entry name" value="IG_LIKE"/>
    <property type="match status" value="1"/>
</dbReference>
<dbReference type="InterPro" id="IPR036179">
    <property type="entry name" value="Ig-like_dom_sf"/>
</dbReference>
<evidence type="ECO:0000256" key="1">
    <source>
        <dbReference type="SAM" id="SignalP"/>
    </source>
</evidence>
<dbReference type="Gene3D" id="2.60.40.10">
    <property type="entry name" value="Immunoglobulins"/>
    <property type="match status" value="1"/>
</dbReference>
<evidence type="ECO:0000313" key="4">
    <source>
        <dbReference type="Proteomes" id="UP000821853"/>
    </source>
</evidence>
<evidence type="ECO:0000313" key="3">
    <source>
        <dbReference type="EMBL" id="KAH9362021.1"/>
    </source>
</evidence>